<feature type="compositionally biased region" description="Basic and acidic residues" evidence="3">
    <location>
        <begin position="249"/>
        <end position="269"/>
    </location>
</feature>
<feature type="domain" description="HTH La-type RNA-binding" evidence="4">
    <location>
        <begin position="564"/>
        <end position="658"/>
    </location>
</feature>
<dbReference type="SUPFAM" id="SSF46785">
    <property type="entry name" value="Winged helix' DNA-binding domain"/>
    <property type="match status" value="1"/>
</dbReference>
<proteinExistence type="predicted"/>
<gene>
    <name evidence="5" type="ORF">BDV29DRAFT_121393</name>
</gene>
<evidence type="ECO:0000256" key="3">
    <source>
        <dbReference type="SAM" id="MobiDB-lite"/>
    </source>
</evidence>
<evidence type="ECO:0000313" key="6">
    <source>
        <dbReference type="Proteomes" id="UP000326565"/>
    </source>
</evidence>
<dbReference type="SMART" id="SM00715">
    <property type="entry name" value="LA"/>
    <property type="match status" value="1"/>
</dbReference>
<evidence type="ECO:0000256" key="1">
    <source>
        <dbReference type="ARBA" id="ARBA00022884"/>
    </source>
</evidence>
<sequence>MAATFSYAQAAKGVAPAQPSNVTTEPTLASKPEQNDENTAQEAENTVTSKAEESQETEKAPVNSEKESESAAVENPKADVSGTSSPSVGNSTSTLPKDDEGSNTPNGTSESTWDKQSQASGTDKQSNGVENAKEKSAGKEKSVPPKELKAAPLPAVNIWQQRKEAQEAKVKATTTVKPTGSAAKTGTSKATSTASSISGENQQDQPKAGSKKKGADIDGAKDRRAKGRDDTLPPVGDSALWPTPQGAQGEEKKKSDRSPVIRPSGKEKWTPVPYVPTAVFTTPLPSAGRRGGRAPRAGRDGARNGTHASAAAADKATSGQVTQGSANKQAAPAERGRNEPSSARANSLPAPSRRSNSADAGLTDSRKNQAADRSRGPKGADNANVPPAGKHVNDNFRHAKGFSRNHDATHKGGDHTRNANVPVDAQAGPRSGSSHERRFENGPKSADFGGFHDRKDKEFSRESRAERGRGSHRGRGGFGGSQNSHYPNNHMSHNNFMHPKSFGFGERRSQQHSSGGHRMSLRSPSLPNSASMYGVYPFPTDINTMYGYQPMHPGPMTALPYQQYMEPFSLMSMISMQLEYYFSVDNLCKDLFLRRHMDSQGFVPLAFIAGFKRIKTLTEDFELLRHVSRQLRNVDYLQSEDGVDRLRPKESWGQWVLPVDQRETAAQHDSPSPANPNKQDETAAAKHADGAVNGSAPLVNGIGEAPASKTLSSDAPVFSPSQAVDSQNEASTPAN</sequence>
<feature type="compositionally biased region" description="Basic and acidic residues" evidence="3">
    <location>
        <begin position="364"/>
        <end position="375"/>
    </location>
</feature>
<dbReference type="GO" id="GO:0010494">
    <property type="term" value="C:cytoplasmic stress granule"/>
    <property type="evidence" value="ECO:0007669"/>
    <property type="project" value="TreeGrafter"/>
</dbReference>
<dbReference type="CDD" id="cd07323">
    <property type="entry name" value="LAM"/>
    <property type="match status" value="1"/>
</dbReference>
<feature type="compositionally biased region" description="Basic and acidic residues" evidence="3">
    <location>
        <begin position="678"/>
        <end position="689"/>
    </location>
</feature>
<dbReference type="Proteomes" id="UP000326565">
    <property type="component" value="Unassembled WGS sequence"/>
</dbReference>
<evidence type="ECO:0000256" key="2">
    <source>
        <dbReference type="PROSITE-ProRule" id="PRU00332"/>
    </source>
</evidence>
<feature type="compositionally biased region" description="Polar residues" evidence="3">
    <location>
        <begin position="102"/>
        <end position="129"/>
    </location>
</feature>
<feature type="compositionally biased region" description="Low complexity" evidence="3">
    <location>
        <begin position="171"/>
        <end position="196"/>
    </location>
</feature>
<evidence type="ECO:0000259" key="4">
    <source>
        <dbReference type="PROSITE" id="PS50961"/>
    </source>
</evidence>
<feature type="compositionally biased region" description="Basic and acidic residues" evidence="3">
    <location>
        <begin position="213"/>
        <end position="231"/>
    </location>
</feature>
<dbReference type="EMBL" id="ML732154">
    <property type="protein sequence ID" value="KAB8078978.1"/>
    <property type="molecule type" value="Genomic_DNA"/>
</dbReference>
<feature type="region of interest" description="Disordered" evidence="3">
    <location>
        <begin position="1"/>
        <end position="494"/>
    </location>
</feature>
<dbReference type="Gene3D" id="1.10.10.10">
    <property type="entry name" value="Winged helix-like DNA-binding domain superfamily/Winged helix DNA-binding domain"/>
    <property type="match status" value="1"/>
</dbReference>
<feature type="compositionally biased region" description="Polar residues" evidence="3">
    <location>
        <begin position="667"/>
        <end position="677"/>
    </location>
</feature>
<feature type="compositionally biased region" description="Basic and acidic residues" evidence="3">
    <location>
        <begin position="131"/>
        <end position="149"/>
    </location>
</feature>
<dbReference type="AlphaFoldDB" id="A0A5N5XDX6"/>
<dbReference type="GO" id="GO:0003723">
    <property type="term" value="F:RNA binding"/>
    <property type="evidence" value="ECO:0007669"/>
    <property type="project" value="UniProtKB-UniRule"/>
</dbReference>
<feature type="compositionally biased region" description="Basic and acidic residues" evidence="3">
    <location>
        <begin position="404"/>
        <end position="417"/>
    </location>
</feature>
<dbReference type="InterPro" id="IPR036390">
    <property type="entry name" value="WH_DNA-bd_sf"/>
</dbReference>
<name>A0A5N5XDX6_9EURO</name>
<feature type="compositionally biased region" description="Polar residues" evidence="3">
    <location>
        <begin position="37"/>
        <end position="49"/>
    </location>
</feature>
<feature type="compositionally biased region" description="Polar residues" evidence="3">
    <location>
        <begin position="317"/>
        <end position="328"/>
    </location>
</feature>
<dbReference type="PANTHER" id="PTHR22792:SF132">
    <property type="entry name" value="LA-RELATED PROTEIN 1"/>
    <property type="match status" value="1"/>
</dbReference>
<dbReference type="InterPro" id="IPR006630">
    <property type="entry name" value="La_HTH"/>
</dbReference>
<dbReference type="PROSITE" id="PS50961">
    <property type="entry name" value="HTH_LA"/>
    <property type="match status" value="1"/>
</dbReference>
<feature type="region of interest" description="Disordered" evidence="3">
    <location>
        <begin position="662"/>
        <end position="735"/>
    </location>
</feature>
<feature type="compositionally biased region" description="Polar residues" evidence="3">
    <location>
        <begin position="81"/>
        <end position="95"/>
    </location>
</feature>
<keyword evidence="1 2" id="KW-0694">RNA-binding</keyword>
<dbReference type="Pfam" id="PF05383">
    <property type="entry name" value="La"/>
    <property type="match status" value="1"/>
</dbReference>
<keyword evidence="6" id="KW-1185">Reference proteome</keyword>
<dbReference type="GO" id="GO:0045727">
    <property type="term" value="P:positive regulation of translation"/>
    <property type="evidence" value="ECO:0007669"/>
    <property type="project" value="TreeGrafter"/>
</dbReference>
<dbReference type="GO" id="GO:0005829">
    <property type="term" value="C:cytosol"/>
    <property type="evidence" value="ECO:0007669"/>
    <property type="project" value="TreeGrafter"/>
</dbReference>
<feature type="compositionally biased region" description="Low complexity" evidence="3">
    <location>
        <begin position="303"/>
        <end position="316"/>
    </location>
</feature>
<evidence type="ECO:0000313" key="5">
    <source>
        <dbReference type="EMBL" id="KAB8078978.1"/>
    </source>
</evidence>
<accession>A0A5N5XDX6</accession>
<feature type="compositionally biased region" description="Polar residues" evidence="3">
    <location>
        <begin position="709"/>
        <end position="735"/>
    </location>
</feature>
<dbReference type="OrthoDB" id="340227at2759"/>
<feature type="compositionally biased region" description="Basic and acidic residues" evidence="3">
    <location>
        <begin position="50"/>
        <end position="69"/>
    </location>
</feature>
<protein>
    <recommendedName>
        <fullName evidence="4">HTH La-type RNA-binding domain-containing protein</fullName>
    </recommendedName>
</protein>
<feature type="compositionally biased region" description="Basic and acidic residues" evidence="3">
    <location>
        <begin position="161"/>
        <end position="170"/>
    </location>
</feature>
<feature type="compositionally biased region" description="Polar residues" evidence="3">
    <location>
        <begin position="482"/>
        <end position="494"/>
    </location>
</feature>
<dbReference type="InterPro" id="IPR036388">
    <property type="entry name" value="WH-like_DNA-bd_sf"/>
</dbReference>
<feature type="compositionally biased region" description="Basic and acidic residues" evidence="3">
    <location>
        <begin position="450"/>
        <end position="469"/>
    </location>
</feature>
<reference evidence="5 6" key="1">
    <citation type="submission" date="2019-04" db="EMBL/GenBank/DDBJ databases">
        <title>Friends and foes A comparative genomics study of 23 Aspergillus species from section Flavi.</title>
        <authorList>
            <consortium name="DOE Joint Genome Institute"/>
            <person name="Kjaerbolling I."/>
            <person name="Vesth T."/>
            <person name="Frisvad J.C."/>
            <person name="Nybo J.L."/>
            <person name="Theobald S."/>
            <person name="Kildgaard S."/>
            <person name="Isbrandt T."/>
            <person name="Kuo A."/>
            <person name="Sato A."/>
            <person name="Lyhne E.K."/>
            <person name="Kogle M.E."/>
            <person name="Wiebenga A."/>
            <person name="Kun R.S."/>
            <person name="Lubbers R.J."/>
            <person name="Makela M.R."/>
            <person name="Barry K."/>
            <person name="Chovatia M."/>
            <person name="Clum A."/>
            <person name="Daum C."/>
            <person name="Haridas S."/>
            <person name="He G."/>
            <person name="LaButti K."/>
            <person name="Lipzen A."/>
            <person name="Mondo S."/>
            <person name="Riley R."/>
            <person name="Salamov A."/>
            <person name="Simmons B.A."/>
            <person name="Magnuson J.K."/>
            <person name="Henrissat B."/>
            <person name="Mortensen U.H."/>
            <person name="Larsen T.O."/>
            <person name="Devries R.P."/>
            <person name="Grigoriev I.V."/>
            <person name="Machida M."/>
            <person name="Baker S.E."/>
            <person name="Andersen M.R."/>
        </authorList>
    </citation>
    <scope>NUCLEOTIDE SEQUENCE [LARGE SCALE GENOMIC DNA]</scope>
    <source>
        <strain evidence="5 6">CBS 151.66</strain>
    </source>
</reference>
<dbReference type="PANTHER" id="PTHR22792">
    <property type="entry name" value="LUPUS LA PROTEIN-RELATED"/>
    <property type="match status" value="1"/>
</dbReference>
<feature type="compositionally biased region" description="Polar residues" evidence="3">
    <location>
        <begin position="18"/>
        <end position="27"/>
    </location>
</feature>
<organism evidence="5 6">
    <name type="scientific">Aspergillus leporis</name>
    <dbReference type="NCBI Taxonomy" id="41062"/>
    <lineage>
        <taxon>Eukaryota</taxon>
        <taxon>Fungi</taxon>
        <taxon>Dikarya</taxon>
        <taxon>Ascomycota</taxon>
        <taxon>Pezizomycotina</taxon>
        <taxon>Eurotiomycetes</taxon>
        <taxon>Eurotiomycetidae</taxon>
        <taxon>Eurotiales</taxon>
        <taxon>Aspergillaceae</taxon>
        <taxon>Aspergillus</taxon>
        <taxon>Aspergillus subgen. Circumdati</taxon>
    </lineage>
</organism>
<dbReference type="InterPro" id="IPR045180">
    <property type="entry name" value="La_dom_prot"/>
</dbReference>